<dbReference type="GO" id="GO:1902600">
    <property type="term" value="P:proton transmembrane transport"/>
    <property type="evidence" value="ECO:0007669"/>
    <property type="project" value="TreeGrafter"/>
</dbReference>
<keyword evidence="2" id="KW-0472">Membrane</keyword>
<dbReference type="Gene3D" id="3.40.1110.10">
    <property type="entry name" value="Calcium-transporting ATPase, cytoplasmic domain N"/>
    <property type="match status" value="1"/>
</dbReference>
<dbReference type="SUPFAM" id="SSF81660">
    <property type="entry name" value="Metal cation-transporting ATPase, ATP-binding domain N"/>
    <property type="match status" value="1"/>
</dbReference>
<sequence>MRDRSETEEALLRCAALCNRAEFKPGQEELSILKRECSGDASEIALLKFAELTVGKIMEYRLKNTKIAEIPFNSTNKYQISIHKTADGHDSLLLVMKGAPEKILDACSTMLLDGKEVKLDDQHRADFNAAYLDLGGRGER</sequence>
<name>A0A914Z5Y9_9BILA</name>
<protein>
    <submittedName>
        <fullName evidence="4">Uncharacterized protein</fullName>
    </submittedName>
</protein>
<dbReference type="PANTHER" id="PTHR43294:SF13">
    <property type="entry name" value="SODIUM_POTASSIUM-TRANSPORTING ATPASE SUBUNIT ALPHA"/>
    <property type="match status" value="1"/>
</dbReference>
<reference evidence="4" key="1">
    <citation type="submission" date="2022-11" db="UniProtKB">
        <authorList>
            <consortium name="WormBaseParasite"/>
        </authorList>
    </citation>
    <scope>IDENTIFICATION</scope>
</reference>
<dbReference type="Proteomes" id="UP000887577">
    <property type="component" value="Unplaced"/>
</dbReference>
<dbReference type="GO" id="GO:0036376">
    <property type="term" value="P:sodium ion export across plasma membrane"/>
    <property type="evidence" value="ECO:0007669"/>
    <property type="project" value="TreeGrafter"/>
</dbReference>
<dbReference type="GO" id="GO:0005886">
    <property type="term" value="C:plasma membrane"/>
    <property type="evidence" value="ECO:0007669"/>
    <property type="project" value="UniProtKB-SubCell"/>
</dbReference>
<evidence type="ECO:0000256" key="2">
    <source>
        <dbReference type="ARBA" id="ARBA00022475"/>
    </source>
</evidence>
<evidence type="ECO:0000313" key="4">
    <source>
        <dbReference type="WBParaSite" id="PSU_v2.g7364.t1"/>
    </source>
</evidence>
<dbReference type="GO" id="GO:0006883">
    <property type="term" value="P:intracellular sodium ion homeostasis"/>
    <property type="evidence" value="ECO:0007669"/>
    <property type="project" value="TreeGrafter"/>
</dbReference>
<evidence type="ECO:0000313" key="3">
    <source>
        <dbReference type="Proteomes" id="UP000887577"/>
    </source>
</evidence>
<evidence type="ECO:0000256" key="1">
    <source>
        <dbReference type="ARBA" id="ARBA00004651"/>
    </source>
</evidence>
<dbReference type="Pfam" id="PF13246">
    <property type="entry name" value="Cation_ATPase"/>
    <property type="match status" value="1"/>
</dbReference>
<proteinExistence type="predicted"/>
<dbReference type="InterPro" id="IPR050510">
    <property type="entry name" value="Cation_transp_ATPase_P-type"/>
</dbReference>
<keyword evidence="3" id="KW-1185">Reference proteome</keyword>
<dbReference type="GO" id="GO:0000166">
    <property type="term" value="F:nucleotide binding"/>
    <property type="evidence" value="ECO:0007669"/>
    <property type="project" value="InterPro"/>
</dbReference>
<dbReference type="GO" id="GO:0030007">
    <property type="term" value="P:intracellular potassium ion homeostasis"/>
    <property type="evidence" value="ECO:0007669"/>
    <property type="project" value="TreeGrafter"/>
</dbReference>
<dbReference type="PANTHER" id="PTHR43294">
    <property type="entry name" value="SODIUM/POTASSIUM-TRANSPORTING ATPASE SUBUNIT ALPHA"/>
    <property type="match status" value="1"/>
</dbReference>
<keyword evidence="2" id="KW-1003">Cell membrane</keyword>
<dbReference type="GO" id="GO:1990573">
    <property type="term" value="P:potassium ion import across plasma membrane"/>
    <property type="evidence" value="ECO:0007669"/>
    <property type="project" value="TreeGrafter"/>
</dbReference>
<dbReference type="WBParaSite" id="PSU_v2.g7364.t1">
    <property type="protein sequence ID" value="PSU_v2.g7364.t1"/>
    <property type="gene ID" value="PSU_v2.g7364"/>
</dbReference>
<comment type="subcellular location">
    <subcellularLocation>
        <location evidence="1">Cell membrane</location>
        <topology evidence="1">Multi-pass membrane protein</topology>
    </subcellularLocation>
</comment>
<organism evidence="3 4">
    <name type="scientific">Panagrolaimus superbus</name>
    <dbReference type="NCBI Taxonomy" id="310955"/>
    <lineage>
        <taxon>Eukaryota</taxon>
        <taxon>Metazoa</taxon>
        <taxon>Ecdysozoa</taxon>
        <taxon>Nematoda</taxon>
        <taxon>Chromadorea</taxon>
        <taxon>Rhabditida</taxon>
        <taxon>Tylenchina</taxon>
        <taxon>Panagrolaimomorpha</taxon>
        <taxon>Panagrolaimoidea</taxon>
        <taxon>Panagrolaimidae</taxon>
        <taxon>Panagrolaimus</taxon>
    </lineage>
</organism>
<dbReference type="InterPro" id="IPR023299">
    <property type="entry name" value="ATPase_P-typ_cyto_dom_N"/>
</dbReference>
<dbReference type="AlphaFoldDB" id="A0A914Z5Y9"/>
<accession>A0A914Z5Y9</accession>
<dbReference type="GO" id="GO:0005391">
    <property type="term" value="F:P-type sodium:potassium-exchanging transporter activity"/>
    <property type="evidence" value="ECO:0007669"/>
    <property type="project" value="TreeGrafter"/>
</dbReference>